<dbReference type="SUPFAM" id="SSF53756">
    <property type="entry name" value="UDP-Glycosyltransferase/glycogen phosphorylase"/>
    <property type="match status" value="1"/>
</dbReference>
<sequence>MPTPLKVLFLTRYPYEGASSRYRVFQYLPHLERLGVACTVQSFMDSQMYELSFTPGRTPAKFAATLKAVFSRIWTLRNFRQYDIIYMQRELLPFGPPVLERLMKASGACLMFDYDDALFIKKPSRYSRLATLMRSPQKALKLFRLCDCVIAGNDWLRDKAIDAGGVAVTVDVAEDTDRIRMRPSHTSSDEIVIGWLGSNSTVKYLRLIEPVLRKISERYPHVRFEIVGGGEFDLPGLPVTHTNWSLDGELEALNRFSIGLMPLPLEEWSRGKSGGKARTYMAAGVPAVCTGIGYNLELIKHGETGFLCTVHSDWERALSELIEDPGLRQRVAESARREVEERFSPTKQATALRDVFDQVLATREGGQ</sequence>
<keyword evidence="2" id="KW-1185">Reference proteome</keyword>
<dbReference type="Gene3D" id="3.40.50.2000">
    <property type="entry name" value="Glycogen Phosphorylase B"/>
    <property type="match status" value="1"/>
</dbReference>
<dbReference type="EMBL" id="SZWE01000001">
    <property type="protein sequence ID" value="MRU15689.1"/>
    <property type="molecule type" value="Genomic_DNA"/>
</dbReference>
<dbReference type="RefSeq" id="WP_154151180.1">
    <property type="nucleotide sequence ID" value="NZ_SZWE01000001.1"/>
</dbReference>
<protein>
    <submittedName>
        <fullName evidence="1">Glycosyltransferase family 4 protein</fullName>
    </submittedName>
</protein>
<evidence type="ECO:0000313" key="2">
    <source>
        <dbReference type="Proteomes" id="UP000564704"/>
    </source>
</evidence>
<dbReference type="PANTHER" id="PTHR12526">
    <property type="entry name" value="GLYCOSYLTRANSFERASE"/>
    <property type="match status" value="1"/>
</dbReference>
<dbReference type="AlphaFoldDB" id="A0A844CUH5"/>
<accession>A0A844CUH5</accession>
<name>A0A844CUH5_9RHOB</name>
<organism evidence="1 2">
    <name type="scientific">Roseovarius bejariae</name>
    <dbReference type="NCBI Taxonomy" id="2576383"/>
    <lineage>
        <taxon>Bacteria</taxon>
        <taxon>Pseudomonadati</taxon>
        <taxon>Pseudomonadota</taxon>
        <taxon>Alphaproteobacteria</taxon>
        <taxon>Rhodobacterales</taxon>
        <taxon>Roseobacteraceae</taxon>
        <taxon>Roseovarius</taxon>
    </lineage>
</organism>
<dbReference type="CDD" id="cd03801">
    <property type="entry name" value="GT4_PimA-like"/>
    <property type="match status" value="1"/>
</dbReference>
<comment type="caution">
    <text evidence="1">The sequence shown here is derived from an EMBL/GenBank/DDBJ whole genome shotgun (WGS) entry which is preliminary data.</text>
</comment>
<dbReference type="GO" id="GO:0016740">
    <property type="term" value="F:transferase activity"/>
    <property type="evidence" value="ECO:0007669"/>
    <property type="project" value="UniProtKB-KW"/>
</dbReference>
<evidence type="ECO:0000313" key="1">
    <source>
        <dbReference type="EMBL" id="MRU15689.1"/>
    </source>
</evidence>
<gene>
    <name evidence="1" type="ORF">FDP25_09630</name>
</gene>
<dbReference type="Pfam" id="PF13692">
    <property type="entry name" value="Glyco_trans_1_4"/>
    <property type="match status" value="1"/>
</dbReference>
<keyword evidence="1" id="KW-0808">Transferase</keyword>
<reference evidence="1 2" key="1">
    <citation type="submission" date="2019-05" db="EMBL/GenBank/DDBJ databases">
        <title>Roseovarius bejariae sp. nov., a moderately halophylic bacterium isolated from a saline soil in Rambla Salada (Murcia).</title>
        <authorList>
            <person name="Castro D.J."/>
            <person name="Gomez-Altuve A."/>
            <person name="Reina J.C."/>
            <person name="Rodriguez M."/>
            <person name="Sampedro I."/>
            <person name="Llamas I."/>
            <person name="Martinez-Checa F."/>
        </authorList>
    </citation>
    <scope>NUCLEOTIDE SEQUENCE [LARGE SCALE GENOMIC DNA]</scope>
    <source>
        <strain evidence="1 2">A21</strain>
    </source>
</reference>
<dbReference type="Proteomes" id="UP000564704">
    <property type="component" value="Unassembled WGS sequence"/>
</dbReference>
<proteinExistence type="predicted"/>
<dbReference type="OrthoDB" id="9790710at2"/>